<keyword evidence="1" id="KW-0812">Transmembrane</keyword>
<proteinExistence type="predicted"/>
<evidence type="ECO:0000313" key="2">
    <source>
        <dbReference type="EMBL" id="KEK23704.1"/>
    </source>
</evidence>
<sequence>MLAMGVLLGIIIMCGFIWLYYSRSFKQAEVLLFQKGSLLTSQSRYLVCSKCGSAQARSGGYQECCKVRL</sequence>
<evidence type="ECO:0000313" key="3">
    <source>
        <dbReference type="Proteomes" id="UP000027778"/>
    </source>
</evidence>
<dbReference type="OrthoDB" id="2898476at2"/>
<reference evidence="2 3" key="1">
    <citation type="submission" date="2014-06" db="EMBL/GenBank/DDBJ databases">
        <title>Draft genome sequence of Bacillus gaemokensis JCM 15801 (MCCC 1A00707).</title>
        <authorList>
            <person name="Lai Q."/>
            <person name="Liu Y."/>
            <person name="Shao Z."/>
        </authorList>
    </citation>
    <scope>NUCLEOTIDE SEQUENCE [LARGE SCALE GENOMIC DNA]</scope>
    <source>
        <strain evidence="2 3">JCM 15801</strain>
    </source>
</reference>
<keyword evidence="1" id="KW-0472">Membrane</keyword>
<accession>A0A073K8R7</accession>
<dbReference type="AlphaFoldDB" id="A0A073K8R7"/>
<comment type="caution">
    <text evidence="2">The sequence shown here is derived from an EMBL/GenBank/DDBJ whole genome shotgun (WGS) entry which is preliminary data.</text>
</comment>
<feature type="transmembrane region" description="Helical" evidence="1">
    <location>
        <begin position="6"/>
        <end position="22"/>
    </location>
</feature>
<protein>
    <submittedName>
        <fullName evidence="2">Uncharacterized protein</fullName>
    </submittedName>
</protein>
<keyword evidence="1" id="KW-1133">Transmembrane helix</keyword>
<gene>
    <name evidence="2" type="ORF">BAGA_07025</name>
</gene>
<name>A0A073K8R7_9BACI</name>
<dbReference type="EMBL" id="JOTM01000013">
    <property type="protein sequence ID" value="KEK23704.1"/>
    <property type="molecule type" value="Genomic_DNA"/>
</dbReference>
<dbReference type="Proteomes" id="UP000027778">
    <property type="component" value="Unassembled WGS sequence"/>
</dbReference>
<organism evidence="2 3">
    <name type="scientific">Bacillus gaemokensis</name>
    <dbReference type="NCBI Taxonomy" id="574375"/>
    <lineage>
        <taxon>Bacteria</taxon>
        <taxon>Bacillati</taxon>
        <taxon>Bacillota</taxon>
        <taxon>Bacilli</taxon>
        <taxon>Bacillales</taxon>
        <taxon>Bacillaceae</taxon>
        <taxon>Bacillus</taxon>
        <taxon>Bacillus cereus group</taxon>
    </lineage>
</organism>
<dbReference type="RefSeq" id="WP_033675268.1">
    <property type="nucleotide sequence ID" value="NZ_JOTM01000013.1"/>
</dbReference>
<evidence type="ECO:0000256" key="1">
    <source>
        <dbReference type="SAM" id="Phobius"/>
    </source>
</evidence>
<dbReference type="eggNOG" id="ENOG5030CVS">
    <property type="taxonomic scope" value="Bacteria"/>
</dbReference>
<keyword evidence="3" id="KW-1185">Reference proteome</keyword>